<sequence>MAAVRAAKLRSGSRQQRNIWLRSYFNHANTIREGFWENPVEASALWALSYNVEYCMRDYVNVSRHELDIAKAQFDRRGRKFPAHRAGKASTTGNTTRKEYKVSETEKGRLQRAFFRLEIYLQCFPSISAESETEKDVQIHDFFGKLRLWEIQEIRCLYYHFKTRLIEYLDRLENQLVDTAVAAMSYADGRACKQSRCNECRIQHAQEGRGCPFRGPLSMYYGESRTAHVTSLFAAIASEGLASLTRFLGMSDDSRRREFVQRSSYHNSGNHFDDVILSAAIESPERGILGNTSSDMEKEYAPSARSKWSNGYENWDSPSARGEGVGYLTWRIHQRETLGYIFWDARRLKPRNISAAIEEALNRRVQSHVVDRDNEQCAVARLFHLQISQEVMQYFIRIYGTQLYSPHEEEPKRRQGFTPPGSTSKRPRLEERR</sequence>
<dbReference type="EMBL" id="LSBJ02000002">
    <property type="protein sequence ID" value="OAQ69864.1"/>
    <property type="molecule type" value="Genomic_DNA"/>
</dbReference>
<dbReference type="GeneID" id="28846073"/>
<gene>
    <name evidence="2" type="ORF">VFPPC_02431</name>
</gene>
<name>A0A179FW69_METCM</name>
<evidence type="ECO:0000313" key="2">
    <source>
        <dbReference type="EMBL" id="OAQ69864.1"/>
    </source>
</evidence>
<proteinExistence type="predicted"/>
<dbReference type="OrthoDB" id="5304511at2759"/>
<dbReference type="AlphaFoldDB" id="A0A179FW69"/>
<comment type="caution">
    <text evidence="2">The sequence shown here is derived from an EMBL/GenBank/DDBJ whole genome shotgun (WGS) entry which is preliminary data.</text>
</comment>
<dbReference type="KEGG" id="pchm:VFPPC_02431"/>
<protein>
    <submittedName>
        <fullName evidence="2">Uncharacterized protein</fullName>
    </submittedName>
</protein>
<dbReference type="RefSeq" id="XP_018146401.1">
    <property type="nucleotide sequence ID" value="XM_018282079.1"/>
</dbReference>
<accession>A0A179FW69</accession>
<dbReference type="Proteomes" id="UP000078397">
    <property type="component" value="Unassembled WGS sequence"/>
</dbReference>
<organism evidence="2 3">
    <name type="scientific">Pochonia chlamydosporia 170</name>
    <dbReference type="NCBI Taxonomy" id="1380566"/>
    <lineage>
        <taxon>Eukaryota</taxon>
        <taxon>Fungi</taxon>
        <taxon>Dikarya</taxon>
        <taxon>Ascomycota</taxon>
        <taxon>Pezizomycotina</taxon>
        <taxon>Sordariomycetes</taxon>
        <taxon>Hypocreomycetidae</taxon>
        <taxon>Hypocreales</taxon>
        <taxon>Clavicipitaceae</taxon>
        <taxon>Pochonia</taxon>
    </lineage>
</organism>
<keyword evidence="3" id="KW-1185">Reference proteome</keyword>
<feature type="region of interest" description="Disordered" evidence="1">
    <location>
        <begin position="407"/>
        <end position="433"/>
    </location>
</feature>
<evidence type="ECO:0000256" key="1">
    <source>
        <dbReference type="SAM" id="MobiDB-lite"/>
    </source>
</evidence>
<reference evidence="2 3" key="1">
    <citation type="journal article" date="2016" name="PLoS Pathog.">
        <title>Biosynthesis of antibiotic leucinostatins in bio-control fungus Purpureocillium lilacinum and their inhibition on phytophthora revealed by genome mining.</title>
        <authorList>
            <person name="Wang G."/>
            <person name="Liu Z."/>
            <person name="Lin R."/>
            <person name="Li E."/>
            <person name="Mao Z."/>
            <person name="Ling J."/>
            <person name="Yang Y."/>
            <person name="Yin W.B."/>
            <person name="Xie B."/>
        </authorList>
    </citation>
    <scope>NUCLEOTIDE SEQUENCE [LARGE SCALE GENOMIC DNA]</scope>
    <source>
        <strain evidence="2">170</strain>
    </source>
</reference>
<evidence type="ECO:0000313" key="3">
    <source>
        <dbReference type="Proteomes" id="UP000078397"/>
    </source>
</evidence>